<gene>
    <name evidence="3" type="primary">afr</name>
    <name evidence="3" type="ORF">GAK30_00982</name>
</gene>
<evidence type="ECO:0000259" key="1">
    <source>
        <dbReference type="Pfam" id="PF01408"/>
    </source>
</evidence>
<sequence length="286" mass="30857">MSTPTASKAARPRLAVIGAGAIGRLRIDRMGQRDDLALAAVVEPSDSGRAWAQALGVPVYADPETMLEAVRPDGAIVATPNDMHVDVAIACLRRGVAALVEKPVADTLDDARRLLAAEREHGRPVLIGHHRRHNPILRRAREIVASGRLGRLLSATALATFLKPDAYFDMAWRRQEGGGPILINLIHDIDLLRFLLGDIASIQAFSAHEARGFEVEDTAAALLRFKSGALATLSVSDATTAPWNWDPSGEAAHYPRQHINSHYISGTQGSLTLPLLEIWTYAGARG</sequence>
<dbReference type="SUPFAM" id="SSF51735">
    <property type="entry name" value="NAD(P)-binding Rossmann-fold domains"/>
    <property type="match status" value="1"/>
</dbReference>
<dbReference type="InterPro" id="IPR000683">
    <property type="entry name" value="Gfo/Idh/MocA-like_OxRdtase_N"/>
</dbReference>
<dbReference type="Pfam" id="PF22725">
    <property type="entry name" value="GFO_IDH_MocA_C3"/>
    <property type="match status" value="1"/>
</dbReference>
<accession>A0A7V8JR31</accession>
<evidence type="ECO:0000259" key="2">
    <source>
        <dbReference type="Pfam" id="PF22725"/>
    </source>
</evidence>
<organism evidence="3 4">
    <name type="scientific">Paracidovorax wautersii</name>
    <dbReference type="NCBI Taxonomy" id="1177982"/>
    <lineage>
        <taxon>Bacteria</taxon>
        <taxon>Pseudomonadati</taxon>
        <taxon>Pseudomonadota</taxon>
        <taxon>Betaproteobacteria</taxon>
        <taxon>Burkholderiales</taxon>
        <taxon>Comamonadaceae</taxon>
        <taxon>Paracidovorax</taxon>
    </lineage>
</organism>
<dbReference type="PANTHER" id="PTHR43377">
    <property type="entry name" value="BILIVERDIN REDUCTASE A"/>
    <property type="match status" value="1"/>
</dbReference>
<dbReference type="AlphaFoldDB" id="A0A7V8JR31"/>
<evidence type="ECO:0000313" key="3">
    <source>
        <dbReference type="EMBL" id="KAF1022609.1"/>
    </source>
</evidence>
<dbReference type="Gene3D" id="3.30.360.10">
    <property type="entry name" value="Dihydrodipicolinate Reductase, domain 2"/>
    <property type="match status" value="1"/>
</dbReference>
<dbReference type="EMBL" id="WNDQ01000010">
    <property type="protein sequence ID" value="KAF1022609.1"/>
    <property type="molecule type" value="Genomic_DNA"/>
</dbReference>
<dbReference type="Proteomes" id="UP000461670">
    <property type="component" value="Unassembled WGS sequence"/>
</dbReference>
<dbReference type="GO" id="GO:0000166">
    <property type="term" value="F:nucleotide binding"/>
    <property type="evidence" value="ECO:0007669"/>
    <property type="project" value="InterPro"/>
</dbReference>
<protein>
    <submittedName>
        <fullName evidence="3">1,5-anhydro-D-fructose reductase</fullName>
    </submittedName>
</protein>
<dbReference type="InterPro" id="IPR055170">
    <property type="entry name" value="GFO_IDH_MocA-like_dom"/>
</dbReference>
<feature type="domain" description="Gfo/Idh/MocA-like oxidoreductase N-terminal" evidence="1">
    <location>
        <begin position="13"/>
        <end position="129"/>
    </location>
</feature>
<dbReference type="InterPro" id="IPR036291">
    <property type="entry name" value="NAD(P)-bd_dom_sf"/>
</dbReference>
<dbReference type="Pfam" id="PF01408">
    <property type="entry name" value="GFO_IDH_MocA"/>
    <property type="match status" value="1"/>
</dbReference>
<dbReference type="InterPro" id="IPR051450">
    <property type="entry name" value="Gfo/Idh/MocA_Oxidoreductases"/>
</dbReference>
<feature type="domain" description="GFO/IDH/MocA-like oxidoreductase" evidence="2">
    <location>
        <begin position="138"/>
        <end position="271"/>
    </location>
</feature>
<dbReference type="Gene3D" id="3.40.50.720">
    <property type="entry name" value="NAD(P)-binding Rossmann-like Domain"/>
    <property type="match status" value="1"/>
</dbReference>
<reference evidence="4" key="1">
    <citation type="journal article" date="2020" name="MBio">
        <title>Horizontal gene transfer to a defensive symbiont with a reduced genome amongst a multipartite beetle microbiome.</title>
        <authorList>
            <person name="Waterworth S.C."/>
            <person name="Florez L.V."/>
            <person name="Rees E.R."/>
            <person name="Hertweck C."/>
            <person name="Kaltenpoth M."/>
            <person name="Kwan J.C."/>
        </authorList>
    </citation>
    <scope>NUCLEOTIDE SEQUENCE [LARGE SCALE GENOMIC DNA]</scope>
</reference>
<dbReference type="PANTHER" id="PTHR43377:SF8">
    <property type="entry name" value="BLR3664 PROTEIN"/>
    <property type="match status" value="1"/>
</dbReference>
<name>A0A7V8JR31_9BURK</name>
<proteinExistence type="predicted"/>
<dbReference type="SUPFAM" id="SSF55347">
    <property type="entry name" value="Glyceraldehyde-3-phosphate dehydrogenase-like, C-terminal domain"/>
    <property type="match status" value="1"/>
</dbReference>
<comment type="caution">
    <text evidence="3">The sequence shown here is derived from an EMBL/GenBank/DDBJ whole genome shotgun (WGS) entry which is preliminary data.</text>
</comment>
<evidence type="ECO:0000313" key="4">
    <source>
        <dbReference type="Proteomes" id="UP000461670"/>
    </source>
</evidence>